<dbReference type="Gene3D" id="3.40.50.300">
    <property type="entry name" value="P-loop containing nucleotide triphosphate hydrolases"/>
    <property type="match status" value="3"/>
</dbReference>
<dbReference type="Pfam" id="PF11784">
    <property type="entry name" value="DUF3320"/>
    <property type="match status" value="1"/>
</dbReference>
<feature type="domain" description="DNA2/NAM7 helicase-like C-terminal" evidence="4">
    <location>
        <begin position="1301"/>
        <end position="1489"/>
    </location>
</feature>
<dbReference type="CDD" id="cd18808">
    <property type="entry name" value="SF1_C_Upf1"/>
    <property type="match status" value="1"/>
</dbReference>
<keyword evidence="7" id="KW-1185">Reference proteome</keyword>
<evidence type="ECO:0000259" key="1">
    <source>
        <dbReference type="Pfam" id="PF04326"/>
    </source>
</evidence>
<reference evidence="6 7" key="1">
    <citation type="submission" date="2018-12" db="EMBL/GenBank/DDBJ databases">
        <title>Sphingomonas sp. HMF7854 Genome sequencing and assembly.</title>
        <authorList>
            <person name="Cha I."/>
            <person name="Kang H."/>
            <person name="Kim H."/>
            <person name="Kang J."/>
            <person name="Joh K."/>
        </authorList>
    </citation>
    <scope>NUCLEOTIDE SEQUENCE [LARGE SCALE GENOMIC DNA]</scope>
    <source>
        <strain evidence="6 7">HMF7854</strain>
    </source>
</reference>
<dbReference type="InterPro" id="IPR041677">
    <property type="entry name" value="DNA2/NAM7_AAA_11"/>
</dbReference>
<dbReference type="Pfam" id="PF04326">
    <property type="entry name" value="SLFN_AlbA_2"/>
    <property type="match status" value="1"/>
</dbReference>
<dbReference type="SUPFAM" id="SSF52980">
    <property type="entry name" value="Restriction endonuclease-like"/>
    <property type="match status" value="1"/>
</dbReference>
<evidence type="ECO:0000313" key="7">
    <source>
        <dbReference type="Proteomes" id="UP000274661"/>
    </source>
</evidence>
<dbReference type="Pfam" id="PF13087">
    <property type="entry name" value="AAA_12"/>
    <property type="match status" value="1"/>
</dbReference>
<evidence type="ECO:0000259" key="3">
    <source>
        <dbReference type="Pfam" id="PF13086"/>
    </source>
</evidence>
<dbReference type="GO" id="GO:0004386">
    <property type="term" value="F:helicase activity"/>
    <property type="evidence" value="ECO:0007669"/>
    <property type="project" value="InterPro"/>
</dbReference>
<protein>
    <submittedName>
        <fullName evidence="6">DUF3320 domain-containing protein</fullName>
    </submittedName>
</protein>
<evidence type="ECO:0000259" key="4">
    <source>
        <dbReference type="Pfam" id="PF13087"/>
    </source>
</evidence>
<dbReference type="InterPro" id="IPR038461">
    <property type="entry name" value="Schlafen_AlbA_2_dom_sf"/>
</dbReference>
<accession>A0A429VBT7</accession>
<dbReference type="RefSeq" id="WP_126719179.1">
    <property type="nucleotide sequence ID" value="NZ_RWJF01000001.1"/>
</dbReference>
<evidence type="ECO:0000259" key="2">
    <source>
        <dbReference type="Pfam" id="PF11784"/>
    </source>
</evidence>
<dbReference type="Pfam" id="PF18741">
    <property type="entry name" value="MTES_1575"/>
    <property type="match status" value="1"/>
</dbReference>
<dbReference type="PANTHER" id="PTHR10887">
    <property type="entry name" value="DNA2/NAM7 HELICASE FAMILY"/>
    <property type="match status" value="1"/>
</dbReference>
<sequence length="2037" mass="220918">MASNPISEQADESMSVFQSALPIREKLDRARMALLDLSARNRLLNMPRSSKSVRALEVVDELSAEVFRLLVRENRVFSFTAGKSAAETVEDGDEADEIEELAQPEDDEVDDRGIQARHSDTRLQTRLTPKGLQRRLLDLFFDARTLEEEQGVNILYLTLGALKWVDPQNATNIRFAPLVLIPVSLERGNAGEKFKLRARQEDYASNLSLEAFLDRVHGIRLPAFEAGDAFDPTGYFAEVADAVSAKPGWAVAPDDIVLGFFSFAKFLMYRDLDPESWPAAARITDRGLVQGLLNDGFEGSGEMIPEDANIDPFIPPSDMLHIVDSDSSQALAVHEVRRGRNLVIQGPPGTGKSQTIANLIASAVADGKTVLFVAEKMAALEVVKRRLDSTGVGDACLELHSSKANKRALLEELRRTWELGAPRGQQPGSLHARLREARDRLNGHAARMHAPHAGSGLTPFQVIGQLSRLRLGGEKPNDIALADPQGWTPDAFAERHGVISDLVNRIEVIGRPEDHTWHGVGLSSILPTDVERLTGRIATLAERLADHNEAVAGLAVQLEQPRPATLDALAPLAALAGRIAEAPRLAAAAIAAPAWDERAGEIAALLAIGRDHAALRLELAPSVGEGAWTADLGETIAALWLLPSGLDSDAFASVTVLADGLSRLISDSASLARAMGRDAPTTMRDAAKLAQVGERVAAAPDASAEAFAADLWDGGVERAADLAEAVARLESARIRIGDGLSEAAWGMDLAGARTVLATHGAGFFKIFSGEWRRSNRLVRSVLSRPEAPLDEVLGMLDALAAGQAAKRSIGADEALGRSAFASHWRGDRSASEPLLALVDWMRSLRDLGAEPRLIAARKPDQAEVGTRAARTTSLATDLASSAARLWDALGDKRASAFGDGVDALQADLTSLLAFAVRMHEADKTSGRLLATTGLTAGRRLSLLERVAAGQELSARIEAAASLGETAFAEGWQGTASDWRKLGITAEWMAANADIRMLASRTADRSEPGRLAQQLEQLQDDLLADLGSAFDAIALNRVRAFGTDRVETLGTADLHARLETWSRSGEKLFQWVAYRDRTESACTLGCGDIVDRLADGRLAPDGAIGAFEMAYYEAIYADQVRAEPELGRFDGTLHGRLAREFADMDRQRISSASYEVVSAHHKRVPPRDGGAIGPLGVLRAEIARKRGHMPIRRLMEKAAPAVQALKPVFMMSPLSVAQFLAPGVFEFDLLVMDEASQIQPVDALGAVARAKQVVVVGDPKQLPPTAFFSKVTSGAANDDEDETGSRVADIESILGLFTARGLPTRMLRWHYRSKHQSLIAVSNRQFYENKLFIVPSPYTAEAGMGLRYHHIPQGIWDAGGTRTNAVEAKVVAQAIAAHARDNPKLSLGVATFSTSQRRAILDQLELLRRTLPPEVEAFFQAHPSEPFFVKNLENVQGDERDVILISVGYGPTTPGGRVPMRFGPLGTEGGERRLNVLISRAKQRCEVFASMSDEDIDLDFAQTRKGVFAFKMFMHFARTGSMTMAESTGRDHDSVFEEQVAKALQARGYQVHPQVGLAGFFIDLAVADAERPGRYLLGIECDGASYHDARSARDRDRLRQSVLESHGWTIHRIWSTDWFQRPNEQLEIVVARIEAAKAEHDAEATGRRAARAVPVDIVTVEREDVTEIGFAASDDKPAAAAYEEAVLQRPPHLGCELHDAPTGALSQLVEAAVATEGPVHVDEVVNRIRDAWGLKRAGGRIQDAVERAIGVSMRSGRIARDGDFVTVPGRKAMVRDRSAVHSPSLRRPDTLPPAEIEVAILDVVRANFGASDEQVCSVVSRALGFKSTSGQLRDAIAEVREAALVKGWLAQRDGLLVLGPHAPVPAPERPPSALAALIAEGEHERLEFKETLRWDVALGQENRKLEDVVVKTLAGFANRVGGTLLIGVADDGQAKGLDRDYACLGGNRDKLELHLTNLFTKHFGQACRAAKIRVSFPDQDGTAVCRVDMDRSAQPVFVSLVDRAGNMAERFYVRSGNSTQELRLSEATPYIREHYGST</sequence>
<dbReference type="InterPro" id="IPR021754">
    <property type="entry name" value="DUF3320"/>
</dbReference>
<dbReference type="OrthoDB" id="9757917at2"/>
<dbReference type="Gene3D" id="3.40.960.10">
    <property type="entry name" value="VSR Endonuclease"/>
    <property type="match status" value="1"/>
</dbReference>
<gene>
    <name evidence="6" type="ORF">HMF7854_11245</name>
</gene>
<dbReference type="SUPFAM" id="SSF52540">
    <property type="entry name" value="P-loop containing nucleoside triphosphate hydrolases"/>
    <property type="match status" value="2"/>
</dbReference>
<proteinExistence type="predicted"/>
<dbReference type="InterPro" id="IPR049468">
    <property type="entry name" value="Restrct_endonuc-II-like_dom"/>
</dbReference>
<dbReference type="Proteomes" id="UP000274661">
    <property type="component" value="Unassembled WGS sequence"/>
</dbReference>
<dbReference type="FunFam" id="3.40.960.10:FF:000002">
    <property type="entry name" value="DNA helicase related protein"/>
    <property type="match status" value="1"/>
</dbReference>
<dbReference type="EMBL" id="RWJF01000001">
    <property type="protein sequence ID" value="RST31351.1"/>
    <property type="molecule type" value="Genomic_DNA"/>
</dbReference>
<dbReference type="InterPro" id="IPR011335">
    <property type="entry name" value="Restrct_endonuc-II-like"/>
</dbReference>
<dbReference type="InterPro" id="IPR007421">
    <property type="entry name" value="Schlafen_AlbA_2_dom"/>
</dbReference>
<evidence type="ECO:0000259" key="5">
    <source>
        <dbReference type="Pfam" id="PF18741"/>
    </source>
</evidence>
<name>A0A429VBT7_9SPHN</name>
<feature type="domain" description="Schlafen AlbA-2" evidence="1">
    <location>
        <begin position="1881"/>
        <end position="2021"/>
    </location>
</feature>
<evidence type="ECO:0000313" key="6">
    <source>
        <dbReference type="EMBL" id="RST31351.1"/>
    </source>
</evidence>
<feature type="domain" description="Restriction endonuclease type II-like" evidence="5">
    <location>
        <begin position="1535"/>
        <end position="1632"/>
    </location>
</feature>
<feature type="domain" description="DNA2/NAM7 helicase helicase" evidence="3">
    <location>
        <begin position="1225"/>
        <end position="1266"/>
    </location>
</feature>
<feature type="domain" description="DUF3320" evidence="2">
    <location>
        <begin position="1695"/>
        <end position="1742"/>
    </location>
</feature>
<feature type="domain" description="DNA2/NAM7 helicase helicase" evidence="3">
    <location>
        <begin position="325"/>
        <end position="389"/>
    </location>
</feature>
<dbReference type="InterPro" id="IPR027417">
    <property type="entry name" value="P-loop_NTPase"/>
</dbReference>
<dbReference type="Pfam" id="PF13086">
    <property type="entry name" value="AAA_11"/>
    <property type="match status" value="2"/>
</dbReference>
<organism evidence="6 7">
    <name type="scientific">Sphingomonas ginkgonis</name>
    <dbReference type="NCBI Taxonomy" id="2315330"/>
    <lineage>
        <taxon>Bacteria</taxon>
        <taxon>Pseudomonadati</taxon>
        <taxon>Pseudomonadota</taxon>
        <taxon>Alphaproteobacteria</taxon>
        <taxon>Sphingomonadales</taxon>
        <taxon>Sphingomonadaceae</taxon>
        <taxon>Sphingomonas</taxon>
    </lineage>
</organism>
<dbReference type="InterPro" id="IPR045055">
    <property type="entry name" value="DNA2/NAM7-like"/>
</dbReference>
<comment type="caution">
    <text evidence="6">The sequence shown here is derived from an EMBL/GenBank/DDBJ whole genome shotgun (WGS) entry which is preliminary data.</text>
</comment>
<dbReference type="PANTHER" id="PTHR10887:SF530">
    <property type="entry name" value="SUPERFAMILY I DNA HELICASES"/>
    <property type="match status" value="1"/>
</dbReference>
<dbReference type="Gene3D" id="3.30.950.30">
    <property type="entry name" value="Schlafen, AAA domain"/>
    <property type="match status" value="1"/>
</dbReference>
<dbReference type="InterPro" id="IPR047187">
    <property type="entry name" value="SF1_C_Upf1"/>
</dbReference>
<dbReference type="InterPro" id="IPR025103">
    <property type="entry name" value="DUF4011"/>
</dbReference>
<dbReference type="InterPro" id="IPR041679">
    <property type="entry name" value="DNA2/NAM7-like_C"/>
</dbReference>
<dbReference type="Pfam" id="PF13195">
    <property type="entry name" value="DUF4011"/>
    <property type="match status" value="1"/>
</dbReference>